<feature type="domain" description="CARDB" evidence="2">
    <location>
        <begin position="251"/>
        <end position="353"/>
    </location>
</feature>
<evidence type="ECO:0000313" key="4">
    <source>
        <dbReference type="EMBL" id="HEC57079.1"/>
    </source>
</evidence>
<organism evidence="5 6">
    <name type="scientific">Candidatus Syntropharchaeum butanivorans</name>
    <dbReference type="NCBI Taxonomy" id="1839936"/>
    <lineage>
        <taxon>Archaea</taxon>
        <taxon>Methanobacteriati</taxon>
        <taxon>Methanobacteriota</taxon>
        <taxon>Stenosarchaea group</taxon>
        <taxon>Methanomicrobia</taxon>
        <taxon>Methanosarcinales</taxon>
        <taxon>ANME-2 cluster</taxon>
        <taxon>Candidatus Syntropharchaeum</taxon>
    </lineage>
</organism>
<dbReference type="PANTHER" id="PTHR35902">
    <property type="entry name" value="S-LAYER DOMAIN-LIKE PROTEIN-RELATED"/>
    <property type="match status" value="1"/>
</dbReference>
<feature type="domain" description="CARDB" evidence="2">
    <location>
        <begin position="1884"/>
        <end position="1969"/>
    </location>
</feature>
<dbReference type="Pfam" id="PF11824">
    <property type="entry name" value="DUF3344"/>
    <property type="match status" value="1"/>
</dbReference>
<sequence length="2514" mass="279721">MNLKLLALWMVLSLSLQMANTGVAFGESLTERADLTVTDIVFDPPYPMENHTNRITAYISNIGNGSASCDLEFRDEKNISEVWGWRYLTGYGSTSDDTFIYPGARRIRIFFENGISIGTYSYIEIYDGKGNLVERIDETNPSDTWSRWVEGDTIRVHAFVGSTSGYVAYWNTRYEAVIADENISLDANETMPITVTWNATPLQIQNETLSIEVMRGKHNITVIADPDDAVEEINEDNNELTEGIHVKGALDFAVTDISFVPEDPLEGENVLVNATIRCTEGGADGKGDVAVEFRVDGIPFERKNVTINGTGYASAAWGAWTNFFNRGATHTITVELDPDNDIPECDEMNNSLSRAIKVKLSSDLDLLNLTMLPAHPEVGEEVNITAMVKNTGNRSENCTVWFYLGKNSSHYAPCASIGVINVSSPGASAIQVHIESANVSQYYPGDYLRVYDGEGRLVEEYSGRLEDLWTGWYEGENIMIRWKRYDGITLGYRTPLAEKRISVLPGMIEGTTIRWKTERGEHTIWAEVNNRTIGRGLITGGTDLAVDEILMEGEVWDSDALKITTRIANLGIKDADAFSVLFFNDSGAEPFHIQNITGLDANHSIIVNATWNARTWDGEKHSLNHTIRVLIDPGDNPESDLTNNEIMRSVTVNPSRDFHVENVTIPPLGVGEDAVFRITVKNQGVRGGLVDLGLFLDGYDLPLNNTTILIDADDTEVVEIPWRVDAGGGHRLTVKADFDNRVFERDESNNELTEWIYINASDLAVDNLTVPSRVDAGDTIQINATIENRGDMGVYNANLAVYDCRKRSENGAYLSMFRGWYDPEWSMDSEVMEKDGAVAIRLYISSELHDNSTLRIYDKRGNLVISYNESFVGWTPWIWGDSIKGVLQKAEGHSWGGVGASTCEWLEGDEVWRGELNLSQGEVRNITCNITARAGVHLIGIALDPEDEIIEQHEVNNVEWREILVRGADLAADVSLVTDAIRHGEDVNITATIRNIGVFDASNFSLEILVDDFPLLSRDNLTLAPARSLNISVTWKAATGNHTVEVIADSDDAITETDEENNIAIREIWVDAADLNVSGISFTEPFDGDDVNITARIENQGVNRADNFSAIIFYEIEDLGEYNKADGTVGSGWIWINRSLEGAGCVILRIYYSRNIDGNVMVFDKDGVCVAAPSRDGWITVFGDEANVYFNKVSGVGIGMEFYAGNFKRYESLSLDANQSINLSMIQPVSTGNHTVMVLVDPEERIPENDRENNYAESTMAVEPSRDFTVGEIIFIKNGRAIGANDTIEDGERVTISASVRNQGIRDGTCDFDIIYESEWINITPGWVLTPSGYALVIAHPGCDGIRIHLDELALGYGGCVEARDDDGHLLWSRCHGGASDLTTPWFDTDKIYIYRAERLGSGQDYPYGRINPVIDRYQYRFVNRSSLYLPVNTTGYINTSWNVSWNPTVKVIADPDGVVGEIDEMNNGMEKVLNLTPVRDPEVLDISFNPANPVEGDDVLISATIRNSGCENATFTVEMWAELIEDYTIESGHGDEFPKGYFEWEVNKSYQDADWIGAHFKRIDTAEPDHYRTLFVDDGEDRRIGYFTFFEGGDIWTWACDDKIRIKTMKDEFHHVGVYGFKIDRLGYRYILNRTNLTLPPNGSCNITGELYNLTLGNRTSSYKVYVSVDRDNILYEVNEENNEREKVLWVHGPDLTVSGIEYNGTDTVAKIENVGIGNASNVTVRFLRDREYFLERSGTSLEDYLIQEADAECMRVHVKELNVTEGYNGYLKVGDLEYDYDRRDFWSPWITGNCTRLDWSSAYFIIDRYEYGIDEKLGNLSAGEVKGWAVPFDAVNEVYNLTVVCDPENDISESDEGNNAKGIEMGPDISVKIPPNENDFYLLVNHSMNLLLTVRNEGNVPAEGFNITFSVDENPAVTFSDIALGPYEKEVLKLEWKPPYAKKYNFTITADPEENIPELDEKNNNLSFASQAFDKLGYDGSELHPYKVNEEVRGGVIFRMGDRADMSDPLYWYEVCTYNYHTGKYEFKYTDSDRYQARWNITLPDDATIKVSRFYLYWGYSYRYNGTEDVPASPTINMKFNGNPVYPVKKYTDQPISGAVSYGKNYAYGTYCYDVNVQNGDNIASFGTSDISGVYKTLIAGMGLLVVYEGGNETYTRYWVDEGADVLLSGVSDHGETPLLPDECTTHVPFDGCADFYRLGNATLITVVSWGDGGDEVVDEDFFNGTRWEGKMKNALYLGDDEVEDGVWVCNTGRDATGIDEREVRDLIGCKNNFGIQDRGDFMMAANALLILTYPPDLTPEIAPPSNPAAGSTYTIPVTIHNLGRSKAKNFNVTFSTSDGYNATKTPGEIEPDTSRTVNFTWTPQTVGRCSLTVMVDSGFCVDELDETNNNATVDVTVIEPEPTQTPGLLGGHGGGGGGGSGIFDWGKFSGTGVSGAEGNGTGEFMVPINETKSVIEEGSSRVYGYPMGEEPAGSAGGGGKISYIWVLIVTLSLAFVLFGYWREHRFGRGGV</sequence>
<feature type="domain" description="CARDB" evidence="2">
    <location>
        <begin position="968"/>
        <end position="1064"/>
    </location>
</feature>
<evidence type="ECO:0000313" key="6">
    <source>
        <dbReference type="Proteomes" id="UP000185779"/>
    </source>
</evidence>
<reference evidence="5 6" key="1">
    <citation type="submission" date="2016-05" db="EMBL/GenBank/DDBJ databases">
        <title>Microbial consortia oxidize butane by reversing methanogenesis.</title>
        <authorList>
            <person name="Laso-Perez R."/>
            <person name="Richter M."/>
            <person name="Wegener G."/>
            <person name="Musat F."/>
        </authorList>
    </citation>
    <scope>NUCLEOTIDE SEQUENCE [LARGE SCALE GENOMIC DNA]</scope>
    <source>
        <strain evidence="5">BOX1</strain>
    </source>
</reference>
<dbReference type="Pfam" id="PF07705">
    <property type="entry name" value="CARDB"/>
    <property type="match status" value="6"/>
</dbReference>
<dbReference type="EMBL" id="LYOR01000002">
    <property type="protein sequence ID" value="OFV66559.1"/>
    <property type="molecule type" value="Genomic_DNA"/>
</dbReference>
<dbReference type="InterPro" id="IPR013783">
    <property type="entry name" value="Ig-like_fold"/>
</dbReference>
<feature type="domain" description="CARDB" evidence="2">
    <location>
        <begin position="542"/>
        <end position="646"/>
    </location>
</feature>
<evidence type="ECO:0000313" key="5">
    <source>
        <dbReference type="EMBL" id="OFV66559.1"/>
    </source>
</evidence>
<evidence type="ECO:0000256" key="1">
    <source>
        <dbReference type="SAM" id="Phobius"/>
    </source>
</evidence>
<feature type="domain" description="DUF3344" evidence="3">
    <location>
        <begin position="2023"/>
        <end position="2294"/>
    </location>
</feature>
<keyword evidence="1" id="KW-0472">Membrane</keyword>
<dbReference type="InterPro" id="IPR011635">
    <property type="entry name" value="CARDB"/>
</dbReference>
<evidence type="ECO:0000259" key="3">
    <source>
        <dbReference type="Pfam" id="PF11824"/>
    </source>
</evidence>
<proteinExistence type="predicted"/>
<dbReference type="Proteomes" id="UP000885936">
    <property type="component" value="Unassembled WGS sequence"/>
</dbReference>
<gene>
    <name evidence="4" type="ORF">ENI32_04240</name>
    <name evidence="5" type="ORF">SBU_000526</name>
</gene>
<keyword evidence="1" id="KW-1133">Transmembrane helix</keyword>
<feature type="domain" description="CARDB" evidence="2">
    <location>
        <begin position="657"/>
        <end position="753"/>
    </location>
</feature>
<evidence type="ECO:0000259" key="2">
    <source>
        <dbReference type="Pfam" id="PF07705"/>
    </source>
</evidence>
<feature type="transmembrane region" description="Helical" evidence="1">
    <location>
        <begin position="2486"/>
        <end position="2504"/>
    </location>
</feature>
<comment type="caution">
    <text evidence="5">The sequence shown here is derived from an EMBL/GenBank/DDBJ whole genome shotgun (WGS) entry which is preliminary data.</text>
</comment>
<protein>
    <submittedName>
        <fullName evidence="4">DUF3344 domain-containing protein</fullName>
    </submittedName>
    <submittedName>
        <fullName evidence="5">Secreted protein containing APHP domain protein</fullName>
    </submittedName>
</protein>
<dbReference type="InterPro" id="IPR021779">
    <property type="entry name" value="DUF3344"/>
</dbReference>
<keyword evidence="6" id="KW-1185">Reference proteome</keyword>
<dbReference type="Gene3D" id="2.60.40.10">
    <property type="entry name" value="Immunoglobulins"/>
    <property type="match status" value="9"/>
</dbReference>
<accession>A0A1F2P5J0</accession>
<name>A0A1F2P5J0_9EURY</name>
<dbReference type="STRING" id="1839936.SBU_000526"/>
<feature type="domain" description="CARDB" evidence="2">
    <location>
        <begin position="2298"/>
        <end position="2395"/>
    </location>
</feature>
<reference evidence="4" key="2">
    <citation type="journal article" date="2020" name="mSystems">
        <title>Genome- and Community-Level Interaction Insights into Carbon Utilization and Element Cycling Functions of Hydrothermarchaeota in Hydrothermal Sediment.</title>
        <authorList>
            <person name="Zhou Z."/>
            <person name="Liu Y."/>
            <person name="Xu W."/>
            <person name="Pan J."/>
            <person name="Luo Z.H."/>
            <person name="Li M."/>
        </authorList>
    </citation>
    <scope>NUCLEOTIDE SEQUENCE [LARGE SCALE GENOMIC DNA]</scope>
    <source>
        <strain evidence="4">HyVt-386</strain>
    </source>
</reference>
<keyword evidence="1" id="KW-0812">Transmembrane</keyword>
<dbReference type="Proteomes" id="UP000185779">
    <property type="component" value="Unassembled WGS sequence"/>
</dbReference>
<dbReference type="EMBL" id="DRIE01000072">
    <property type="protein sequence ID" value="HEC57079.1"/>
    <property type="molecule type" value="Genomic_DNA"/>
</dbReference>